<dbReference type="EMBL" id="CAAHFG010000002">
    <property type="protein sequence ID" value="VGO15662.1"/>
    <property type="molecule type" value="Genomic_DNA"/>
</dbReference>
<dbReference type="InterPro" id="IPR013424">
    <property type="entry name" value="Ice-binding_C"/>
</dbReference>
<evidence type="ECO:0000313" key="3">
    <source>
        <dbReference type="Proteomes" id="UP000366872"/>
    </source>
</evidence>
<keyword evidence="1" id="KW-0732">Signal</keyword>
<proteinExistence type="predicted"/>
<sequence>MKKIIVAIMALSGLMASVHADPVELIVNGGFEEDGYTSNDVNNVARTITGWSSSLSDNKLRVDHISALPGGVDNTVIRMLPSNVMYQNLTTDWDADSTFTLSFNASEVSWKNGAVGNRFFPQIKTADNSKQLWLALADLDGNNDGSTYTEWQANQTFSWEITGQELLDTGFVSAGDALRLHINAASDSDSINWIDNVSMTVIPEPATLGLVVAMGGSLLWVRRVFMV</sequence>
<dbReference type="Proteomes" id="UP000366872">
    <property type="component" value="Unassembled WGS sequence"/>
</dbReference>
<feature type="signal peptide" evidence="1">
    <location>
        <begin position="1"/>
        <end position="20"/>
    </location>
</feature>
<protein>
    <recommendedName>
        <fullName evidence="4">PEP-CTERM protein-sorting domain-containing protein</fullName>
    </recommendedName>
</protein>
<reference evidence="2 3" key="1">
    <citation type="submission" date="2019-04" db="EMBL/GenBank/DDBJ databases">
        <authorList>
            <person name="Van Vliet M D."/>
        </authorList>
    </citation>
    <scope>NUCLEOTIDE SEQUENCE [LARGE SCALE GENOMIC DNA]</scope>
    <source>
        <strain evidence="2 3">F1</strain>
    </source>
</reference>
<feature type="chain" id="PRO_5025380957" description="PEP-CTERM protein-sorting domain-containing protein" evidence="1">
    <location>
        <begin position="21"/>
        <end position="227"/>
    </location>
</feature>
<organism evidence="2 3">
    <name type="scientific">Pontiella desulfatans</name>
    <dbReference type="NCBI Taxonomy" id="2750659"/>
    <lineage>
        <taxon>Bacteria</taxon>
        <taxon>Pseudomonadati</taxon>
        <taxon>Kiritimatiellota</taxon>
        <taxon>Kiritimatiellia</taxon>
        <taxon>Kiritimatiellales</taxon>
        <taxon>Pontiellaceae</taxon>
        <taxon>Pontiella</taxon>
    </lineage>
</organism>
<dbReference type="NCBIfam" id="TIGR02595">
    <property type="entry name" value="PEP_CTERM"/>
    <property type="match status" value="1"/>
</dbReference>
<evidence type="ECO:0000256" key="1">
    <source>
        <dbReference type="SAM" id="SignalP"/>
    </source>
</evidence>
<dbReference type="RefSeq" id="WP_136081209.1">
    <property type="nucleotide sequence ID" value="NZ_CAAHFG010000002.1"/>
</dbReference>
<evidence type="ECO:0000313" key="2">
    <source>
        <dbReference type="EMBL" id="VGO15662.1"/>
    </source>
</evidence>
<evidence type="ECO:0008006" key="4">
    <source>
        <dbReference type="Google" id="ProtNLM"/>
    </source>
</evidence>
<name>A0A6C2U6G2_PONDE</name>
<dbReference type="AlphaFoldDB" id="A0A6C2U6G2"/>
<accession>A0A6C2U6G2</accession>
<keyword evidence="3" id="KW-1185">Reference proteome</keyword>
<gene>
    <name evidence="2" type="ORF">PDESU_04247</name>
</gene>